<keyword evidence="1" id="KW-0808">Transferase</keyword>
<proteinExistence type="predicted"/>
<keyword evidence="1" id="KW-0328">Glycosyltransferase</keyword>
<name>A0ACC6K872_9PSED</name>
<reference evidence="1" key="1">
    <citation type="submission" date="2023-07" db="EMBL/GenBank/DDBJ databases">
        <title>Sorghum-associated microbial communities from plants grown in Nebraska, USA.</title>
        <authorList>
            <person name="Schachtman D."/>
        </authorList>
    </citation>
    <scope>NUCLEOTIDE SEQUENCE</scope>
    <source>
        <strain evidence="1">BE56</strain>
    </source>
</reference>
<evidence type="ECO:0000313" key="2">
    <source>
        <dbReference type="Proteomes" id="UP001259587"/>
    </source>
</evidence>
<gene>
    <name evidence="1" type="ORF">J2W83_004326</name>
</gene>
<organism evidence="1 2">
    <name type="scientific">Pseudomonas hunanensis</name>
    <dbReference type="NCBI Taxonomy" id="1247546"/>
    <lineage>
        <taxon>Bacteria</taxon>
        <taxon>Pseudomonadati</taxon>
        <taxon>Pseudomonadota</taxon>
        <taxon>Gammaproteobacteria</taxon>
        <taxon>Pseudomonadales</taxon>
        <taxon>Pseudomonadaceae</taxon>
        <taxon>Pseudomonas</taxon>
    </lineage>
</organism>
<accession>A0ACC6K872</accession>
<dbReference type="Proteomes" id="UP001259587">
    <property type="component" value="Unassembled WGS sequence"/>
</dbReference>
<evidence type="ECO:0000313" key="1">
    <source>
        <dbReference type="EMBL" id="MDR6714690.1"/>
    </source>
</evidence>
<comment type="caution">
    <text evidence="1">The sequence shown here is derived from an EMBL/GenBank/DDBJ whole genome shotgun (WGS) entry which is preliminary data.</text>
</comment>
<protein>
    <submittedName>
        <fullName evidence="1">KDO transferase-3</fullName>
        <ecNumber evidence="1">2.4.99.-</ecNumber>
    </submittedName>
</protein>
<sequence>MLCGYGQHSPNEPGLFWLGSKVSDGMNSPDLPVISARLVIHDLASVRNSAEGAVFIVASGQSVQGFPIERFVDVPMITMNGAINKFVGTPVVPYFYVCTDSSFPLQQPRLFGQALLLSQRIALWPEQLATLPVVPAGELFALSKAVDGGRVRSLLKPGGRLVRSRALWQKRSRSLGFSKDLSHGFFDARTVAYVALQLAYHLGFSQVFLVGVDLQEAAGRFYEREGGVRSPCGLDEHYRRRILPSLKLMARRVVGAGFEVYNLSECSRVPASVIPRAGIGDVRGIIAEHGGRR</sequence>
<dbReference type="EMBL" id="JAVDTH010000033">
    <property type="protein sequence ID" value="MDR6714690.1"/>
    <property type="molecule type" value="Genomic_DNA"/>
</dbReference>
<keyword evidence="2" id="KW-1185">Reference proteome</keyword>
<dbReference type="EC" id="2.4.99.-" evidence="1"/>